<feature type="domain" description="DUF6535" evidence="3">
    <location>
        <begin position="35"/>
        <end position="219"/>
    </location>
</feature>
<proteinExistence type="predicted"/>
<name>A0A2G8RP68_9APHY</name>
<keyword evidence="5" id="KW-1185">Reference proteome</keyword>
<organism evidence="4 5">
    <name type="scientific">Ganoderma sinense ZZ0214-1</name>
    <dbReference type="NCBI Taxonomy" id="1077348"/>
    <lineage>
        <taxon>Eukaryota</taxon>
        <taxon>Fungi</taxon>
        <taxon>Dikarya</taxon>
        <taxon>Basidiomycota</taxon>
        <taxon>Agaricomycotina</taxon>
        <taxon>Agaricomycetes</taxon>
        <taxon>Polyporales</taxon>
        <taxon>Polyporaceae</taxon>
        <taxon>Ganoderma</taxon>
    </lineage>
</organism>
<keyword evidence="2" id="KW-0812">Transmembrane</keyword>
<dbReference type="OrthoDB" id="2742918at2759"/>
<evidence type="ECO:0000313" key="5">
    <source>
        <dbReference type="Proteomes" id="UP000230002"/>
    </source>
</evidence>
<comment type="caution">
    <text evidence="4">The sequence shown here is derived from an EMBL/GenBank/DDBJ whole genome shotgun (WGS) entry which is preliminary data.</text>
</comment>
<evidence type="ECO:0000256" key="1">
    <source>
        <dbReference type="SAM" id="MobiDB-lite"/>
    </source>
</evidence>
<gene>
    <name evidence="4" type="ORF">GSI_14601</name>
</gene>
<feature type="transmembrane region" description="Helical" evidence="2">
    <location>
        <begin position="60"/>
        <end position="82"/>
    </location>
</feature>
<protein>
    <recommendedName>
        <fullName evidence="3">DUF6535 domain-containing protein</fullName>
    </recommendedName>
</protein>
<sequence>MSDAAKQENWRLPTREELRKELQEEFSEEQKAQVWQNAAEAVKEFHDEMIDRWQKEMDSLLVFAGLLSAVLTAFNVQTYQLLQPGPNDPMLAILEQISGQLNSFSVNTQFINSTQPSRPLDQVEIPFAAQTSGIWINSLWFSSLVCSLASASIALIVKQWLNGLTVGLSGTSRESARLRQYRLNGLLRWHVGTIVFIPSILLQVALVLFLAGLLILLWSLHPTVAIASTYLVVALFLFLLVVTVVPAIWWDCCYRSPQAVAVYIAFRAARNGAIRTLQAGTWALRHLTHFRSRLLHAIDLWARSLEETPRWRGREQSEILRATGALDRSTAVMAYTTTFATRHLTTLHVVLTDLPREHVSLCFDDIFRAWEGQWGKSAWRHTYAVRQEFMARPVLTALRHLLAIDSEKLLPAWHAQWSAQAKGLLERFLPNNPFPDVDLCMSTLSMLAVGHGDVPELALSRLENQLTMYDVKGIRLSHKACQIVLSMYEWRLKDGNPSTTQTFASFMSWIKSARGVSKRLSRSLTDKSSLSPEEEQSLCTRGRDILSYFARALQGLDWKTVASDMSPEDREAGLLRHSFSYSIELVVGPLMQLRNRPGRKFDVLSLEAISALEDAWQIVKSTHPNVDPKITRRRLKRAIATASNSLDRNFASLRSRPDDPEKGDLLDEHHDPQPRPEQSGPDVVPAYTEDTRPPSPKPEQDSPTNGDT</sequence>
<feature type="region of interest" description="Disordered" evidence="1">
    <location>
        <begin position="649"/>
        <end position="708"/>
    </location>
</feature>
<dbReference type="EMBL" id="AYKW01000068">
    <property type="protein sequence ID" value="PIL23291.1"/>
    <property type="molecule type" value="Genomic_DNA"/>
</dbReference>
<dbReference type="InterPro" id="IPR045338">
    <property type="entry name" value="DUF6535"/>
</dbReference>
<dbReference type="AlphaFoldDB" id="A0A2G8RP68"/>
<keyword evidence="2" id="KW-0472">Membrane</keyword>
<reference evidence="4 5" key="1">
    <citation type="journal article" date="2015" name="Sci. Rep.">
        <title>Chromosome-level genome map provides insights into diverse defense mechanisms in the medicinal fungus Ganoderma sinense.</title>
        <authorList>
            <person name="Zhu Y."/>
            <person name="Xu J."/>
            <person name="Sun C."/>
            <person name="Zhou S."/>
            <person name="Xu H."/>
            <person name="Nelson D.R."/>
            <person name="Qian J."/>
            <person name="Song J."/>
            <person name="Luo H."/>
            <person name="Xiang L."/>
            <person name="Li Y."/>
            <person name="Xu Z."/>
            <person name="Ji A."/>
            <person name="Wang L."/>
            <person name="Lu S."/>
            <person name="Hayward A."/>
            <person name="Sun W."/>
            <person name="Li X."/>
            <person name="Schwartz D.C."/>
            <person name="Wang Y."/>
            <person name="Chen S."/>
        </authorList>
    </citation>
    <scope>NUCLEOTIDE SEQUENCE [LARGE SCALE GENOMIC DNA]</scope>
    <source>
        <strain evidence="4 5">ZZ0214-1</strain>
    </source>
</reference>
<evidence type="ECO:0000313" key="4">
    <source>
        <dbReference type="EMBL" id="PIL23291.1"/>
    </source>
</evidence>
<dbReference type="Pfam" id="PF20153">
    <property type="entry name" value="DUF6535"/>
    <property type="match status" value="1"/>
</dbReference>
<keyword evidence="2" id="KW-1133">Transmembrane helix</keyword>
<dbReference type="Proteomes" id="UP000230002">
    <property type="component" value="Unassembled WGS sequence"/>
</dbReference>
<evidence type="ECO:0000259" key="3">
    <source>
        <dbReference type="Pfam" id="PF20153"/>
    </source>
</evidence>
<feature type="transmembrane region" description="Helical" evidence="2">
    <location>
        <begin position="189"/>
        <end position="218"/>
    </location>
</feature>
<accession>A0A2G8RP68</accession>
<feature type="compositionally biased region" description="Basic and acidic residues" evidence="1">
    <location>
        <begin position="655"/>
        <end position="674"/>
    </location>
</feature>
<feature type="transmembrane region" description="Helical" evidence="2">
    <location>
        <begin position="224"/>
        <end position="249"/>
    </location>
</feature>
<evidence type="ECO:0000256" key="2">
    <source>
        <dbReference type="SAM" id="Phobius"/>
    </source>
</evidence>